<gene>
    <name evidence="1" type="ORF">SAMN05444280_13911</name>
</gene>
<dbReference type="EMBL" id="FQZE01000039">
    <property type="protein sequence ID" value="SHJ90451.1"/>
    <property type="molecule type" value="Genomic_DNA"/>
</dbReference>
<evidence type="ECO:0000313" key="1">
    <source>
        <dbReference type="EMBL" id="SHJ90451.1"/>
    </source>
</evidence>
<protein>
    <submittedName>
        <fullName evidence="1">Uncharacterized protein</fullName>
    </submittedName>
</protein>
<dbReference type="AlphaFoldDB" id="A0A1M6N3Y1"/>
<dbReference type="Proteomes" id="UP000184050">
    <property type="component" value="Unassembled WGS sequence"/>
</dbReference>
<proteinExistence type="predicted"/>
<keyword evidence="2" id="KW-1185">Reference proteome</keyword>
<organism evidence="1 2">
    <name type="scientific">Tangfeifania diversioriginum</name>
    <dbReference type="NCBI Taxonomy" id="1168035"/>
    <lineage>
        <taxon>Bacteria</taxon>
        <taxon>Pseudomonadati</taxon>
        <taxon>Bacteroidota</taxon>
        <taxon>Bacteroidia</taxon>
        <taxon>Marinilabiliales</taxon>
        <taxon>Prolixibacteraceae</taxon>
        <taxon>Tangfeifania</taxon>
    </lineage>
</organism>
<name>A0A1M6N3Y1_9BACT</name>
<evidence type="ECO:0000313" key="2">
    <source>
        <dbReference type="Proteomes" id="UP000184050"/>
    </source>
</evidence>
<reference evidence="1 2" key="1">
    <citation type="submission" date="2016-11" db="EMBL/GenBank/DDBJ databases">
        <authorList>
            <person name="Jaros S."/>
            <person name="Januszkiewicz K."/>
            <person name="Wedrychowicz H."/>
        </authorList>
    </citation>
    <scope>NUCLEOTIDE SEQUENCE [LARGE SCALE GENOMIC DNA]</scope>
    <source>
        <strain evidence="1 2">DSM 27063</strain>
    </source>
</reference>
<sequence length="52" mass="5688">MGANLLRIAPIHWVHLSFPERQATVIMAGSVHRFTVESGPVLLGLAFYGVNL</sequence>
<accession>A0A1M6N3Y1</accession>